<proteinExistence type="predicted"/>
<name>A0ACB9DFT8_9ASTR</name>
<reference evidence="2" key="1">
    <citation type="journal article" date="2022" name="Mol. Ecol. Resour.">
        <title>The genomes of chicory, endive, great burdock and yacon provide insights into Asteraceae palaeo-polyploidization history and plant inulin production.</title>
        <authorList>
            <person name="Fan W."/>
            <person name="Wang S."/>
            <person name="Wang H."/>
            <person name="Wang A."/>
            <person name="Jiang F."/>
            <person name="Liu H."/>
            <person name="Zhao H."/>
            <person name="Xu D."/>
            <person name="Zhang Y."/>
        </authorList>
    </citation>
    <scope>NUCLEOTIDE SEQUENCE [LARGE SCALE GENOMIC DNA]</scope>
    <source>
        <strain evidence="2">cv. Yunnan</strain>
    </source>
</reference>
<keyword evidence="2" id="KW-1185">Reference proteome</keyword>
<dbReference type="EMBL" id="CM042036">
    <property type="protein sequence ID" value="KAI3745348.1"/>
    <property type="molecule type" value="Genomic_DNA"/>
</dbReference>
<dbReference type="Proteomes" id="UP001056120">
    <property type="component" value="Linkage Group LG19"/>
</dbReference>
<reference evidence="1 2" key="2">
    <citation type="journal article" date="2022" name="Mol. Ecol. Resour.">
        <title>The genomes of chicory, endive, great burdock and yacon provide insights into Asteraceae paleo-polyploidization history and plant inulin production.</title>
        <authorList>
            <person name="Fan W."/>
            <person name="Wang S."/>
            <person name="Wang H."/>
            <person name="Wang A."/>
            <person name="Jiang F."/>
            <person name="Liu H."/>
            <person name="Zhao H."/>
            <person name="Xu D."/>
            <person name="Zhang Y."/>
        </authorList>
    </citation>
    <scope>NUCLEOTIDE SEQUENCE [LARGE SCALE GENOMIC DNA]</scope>
    <source>
        <strain evidence="2">cv. Yunnan</strain>
        <tissue evidence="1">Leaves</tissue>
    </source>
</reference>
<protein>
    <submittedName>
        <fullName evidence="1">Uncharacterized protein</fullName>
    </submittedName>
</protein>
<evidence type="ECO:0000313" key="1">
    <source>
        <dbReference type="EMBL" id="KAI3745348.1"/>
    </source>
</evidence>
<gene>
    <name evidence="1" type="ORF">L1987_58459</name>
</gene>
<comment type="caution">
    <text evidence="1">The sequence shown here is derived from an EMBL/GenBank/DDBJ whole genome shotgun (WGS) entry which is preliminary data.</text>
</comment>
<accession>A0ACB9DFT8</accession>
<evidence type="ECO:0000313" key="2">
    <source>
        <dbReference type="Proteomes" id="UP001056120"/>
    </source>
</evidence>
<organism evidence="1 2">
    <name type="scientific">Smallanthus sonchifolius</name>
    <dbReference type="NCBI Taxonomy" id="185202"/>
    <lineage>
        <taxon>Eukaryota</taxon>
        <taxon>Viridiplantae</taxon>
        <taxon>Streptophyta</taxon>
        <taxon>Embryophyta</taxon>
        <taxon>Tracheophyta</taxon>
        <taxon>Spermatophyta</taxon>
        <taxon>Magnoliopsida</taxon>
        <taxon>eudicotyledons</taxon>
        <taxon>Gunneridae</taxon>
        <taxon>Pentapetalae</taxon>
        <taxon>asterids</taxon>
        <taxon>campanulids</taxon>
        <taxon>Asterales</taxon>
        <taxon>Asteraceae</taxon>
        <taxon>Asteroideae</taxon>
        <taxon>Heliantheae alliance</taxon>
        <taxon>Millerieae</taxon>
        <taxon>Smallanthus</taxon>
    </lineage>
</organism>
<sequence>MRELVRAIQPKTFQEAVNAGSQMETEVMRQGSRFHNTKRKWKEEKPYYEYHKTGHIKSNYPNVKKECIEILRITYGKAKKE</sequence>